<proteinExistence type="predicted"/>
<evidence type="ECO:0000313" key="2">
    <source>
        <dbReference type="Proteomes" id="UP000035642"/>
    </source>
</evidence>
<evidence type="ECO:0000259" key="1">
    <source>
        <dbReference type="PROSITE" id="PS50072"/>
    </source>
</evidence>
<reference evidence="2" key="1">
    <citation type="submission" date="2012-09" db="EMBL/GenBank/DDBJ databases">
        <authorList>
            <person name="Martin A.A."/>
        </authorList>
    </citation>
    <scope>NUCLEOTIDE SEQUENCE</scope>
</reference>
<dbReference type="Pfam" id="PF00160">
    <property type="entry name" value="Pro_isomerase"/>
    <property type="match status" value="1"/>
</dbReference>
<dbReference type="InterPro" id="IPR029000">
    <property type="entry name" value="Cyclophilin-like_dom_sf"/>
</dbReference>
<dbReference type="Gene3D" id="2.40.100.10">
    <property type="entry name" value="Cyclophilin-like"/>
    <property type="match status" value="1"/>
</dbReference>
<evidence type="ECO:0000313" key="3">
    <source>
        <dbReference type="WBParaSite" id="ACAC_0000107401-mRNA-1"/>
    </source>
</evidence>
<dbReference type="AlphaFoldDB" id="A0A0K0CUY1"/>
<dbReference type="GO" id="GO:0003755">
    <property type="term" value="F:peptidyl-prolyl cis-trans isomerase activity"/>
    <property type="evidence" value="ECO:0007669"/>
    <property type="project" value="InterPro"/>
</dbReference>
<dbReference type="SUPFAM" id="SSF50891">
    <property type="entry name" value="Cyclophilin-like"/>
    <property type="match status" value="1"/>
</dbReference>
<dbReference type="PROSITE" id="PS50072">
    <property type="entry name" value="CSA_PPIASE_2"/>
    <property type="match status" value="1"/>
</dbReference>
<organism evidence="2 3">
    <name type="scientific">Angiostrongylus cantonensis</name>
    <name type="common">Rat lungworm</name>
    <dbReference type="NCBI Taxonomy" id="6313"/>
    <lineage>
        <taxon>Eukaryota</taxon>
        <taxon>Metazoa</taxon>
        <taxon>Ecdysozoa</taxon>
        <taxon>Nematoda</taxon>
        <taxon>Chromadorea</taxon>
        <taxon>Rhabditida</taxon>
        <taxon>Rhabditina</taxon>
        <taxon>Rhabditomorpha</taxon>
        <taxon>Strongyloidea</taxon>
        <taxon>Metastrongylidae</taxon>
        <taxon>Angiostrongylus</taxon>
    </lineage>
</organism>
<dbReference type="Proteomes" id="UP000035642">
    <property type="component" value="Unassembled WGS sequence"/>
</dbReference>
<name>A0A0K0CUY1_ANGCA</name>
<sequence length="302" mass="33407">MTGQKGNYFKLNGGDDYHITLIDFLSIVEKFKTVRNLSMSDFGFSSMSVLKNLKNEIGKVFSAVHHCDRIGGRSNEPIISEYLKKKAEKEESKWGTSESGIMFASEGNEILFKRLPSDGEKVGDDAEADMEISVTLSIVTWSMEAVWIEAQLNRKASPILVENFIALCKGEGPRFELGIIPSFEGAPFYTVDKRRGIITTGDYTHRNGCGGFAANKNKIVQDVEVKCGPASAGSIVMLPTETDPTVYTSIFCILTRDVPYTEGKIIGKVTKGLDALQFIVWRYGTVSGVPKEYVRIQRCGQI</sequence>
<protein>
    <submittedName>
        <fullName evidence="3">PPIase cyclophilin-type domain-containing protein</fullName>
    </submittedName>
</protein>
<accession>A0A0K0CUY1</accession>
<dbReference type="InterPro" id="IPR002130">
    <property type="entry name" value="Cyclophilin-type_PPIase_dom"/>
</dbReference>
<feature type="domain" description="PPIase cyclophilin-type" evidence="1">
    <location>
        <begin position="135"/>
        <end position="301"/>
    </location>
</feature>
<reference evidence="3" key="2">
    <citation type="submission" date="2017-02" db="UniProtKB">
        <authorList>
            <consortium name="WormBaseParasite"/>
        </authorList>
    </citation>
    <scope>IDENTIFICATION</scope>
</reference>
<dbReference type="WBParaSite" id="ACAC_0000107401-mRNA-1">
    <property type="protein sequence ID" value="ACAC_0000107401-mRNA-1"/>
    <property type="gene ID" value="ACAC_0000107401"/>
</dbReference>
<keyword evidence="2" id="KW-1185">Reference proteome</keyword>